<sequence>MVSEPSMDSDGVSVRLNSKNFALWEFQFQIFVQGKGLAGILDGTDKKPSVPPATAAELALWVQNNAKVMTWLLNSVDSSIVLGLRLLPDAHSMWKHLATTYSTTNTARQFELEFELARLHQGDMDVTAYFNAARLLWTEQDLLTASLRSKEASEEVKEERNQSRMLQFLMKLHPRFEAVRSQLIKKDELKIDGLLGSLIREETRLRTQTQLDMRPGEGEAVFAAITADSGAGSGTSEVLAVNRPQFQQRRTPSTELKCNHCHVVGHLQKHCRQRNICNYCKAEGHIILECPVLKAKGKVPHPPRAGPQVNAIQLADSEGSLMTTEAVERLVNAAIQRSLPTAVNSAFSALQNTGFEDGAPSRKGE</sequence>
<reference evidence="2" key="1">
    <citation type="submission" date="2022-08" db="EMBL/GenBank/DDBJ databases">
        <authorList>
            <person name="Gutierrez-Valencia J."/>
        </authorList>
    </citation>
    <scope>NUCLEOTIDE SEQUENCE</scope>
</reference>
<evidence type="ECO:0000313" key="3">
    <source>
        <dbReference type="Proteomes" id="UP001154282"/>
    </source>
</evidence>
<accession>A0AAV0L6B8</accession>
<gene>
    <name evidence="2" type="ORF">LITE_LOCUS22388</name>
</gene>
<dbReference type="Gene3D" id="4.10.60.10">
    <property type="entry name" value="Zinc finger, CCHC-type"/>
    <property type="match status" value="1"/>
</dbReference>
<dbReference type="GO" id="GO:0008270">
    <property type="term" value="F:zinc ion binding"/>
    <property type="evidence" value="ECO:0007669"/>
    <property type="project" value="InterPro"/>
</dbReference>
<organism evidence="2 3">
    <name type="scientific">Linum tenue</name>
    <dbReference type="NCBI Taxonomy" id="586396"/>
    <lineage>
        <taxon>Eukaryota</taxon>
        <taxon>Viridiplantae</taxon>
        <taxon>Streptophyta</taxon>
        <taxon>Embryophyta</taxon>
        <taxon>Tracheophyta</taxon>
        <taxon>Spermatophyta</taxon>
        <taxon>Magnoliopsida</taxon>
        <taxon>eudicotyledons</taxon>
        <taxon>Gunneridae</taxon>
        <taxon>Pentapetalae</taxon>
        <taxon>rosids</taxon>
        <taxon>fabids</taxon>
        <taxon>Malpighiales</taxon>
        <taxon>Linaceae</taxon>
        <taxon>Linum</taxon>
    </lineage>
</organism>
<dbReference type="PANTHER" id="PTHR37610">
    <property type="entry name" value="CCHC-TYPE DOMAIN-CONTAINING PROTEIN"/>
    <property type="match status" value="1"/>
</dbReference>
<dbReference type="GO" id="GO:0003676">
    <property type="term" value="F:nucleic acid binding"/>
    <property type="evidence" value="ECO:0007669"/>
    <property type="project" value="InterPro"/>
</dbReference>
<comment type="caution">
    <text evidence="2">The sequence shown here is derived from an EMBL/GenBank/DDBJ whole genome shotgun (WGS) entry which is preliminary data.</text>
</comment>
<feature type="domain" description="CCHC-type" evidence="1">
    <location>
        <begin position="257"/>
        <end position="273"/>
    </location>
</feature>
<dbReference type="EMBL" id="CAMGYJ010000006">
    <property type="protein sequence ID" value="CAI0429968.1"/>
    <property type="molecule type" value="Genomic_DNA"/>
</dbReference>
<keyword evidence="3" id="KW-1185">Reference proteome</keyword>
<dbReference type="Pfam" id="PF14223">
    <property type="entry name" value="Retrotran_gag_2"/>
    <property type="match status" value="1"/>
</dbReference>
<dbReference type="InterPro" id="IPR036875">
    <property type="entry name" value="Znf_CCHC_sf"/>
</dbReference>
<protein>
    <recommendedName>
        <fullName evidence="1">CCHC-type domain-containing protein</fullName>
    </recommendedName>
</protein>
<dbReference type="AlphaFoldDB" id="A0AAV0L6B8"/>
<dbReference type="SUPFAM" id="SSF57756">
    <property type="entry name" value="Retrovirus zinc finger-like domains"/>
    <property type="match status" value="1"/>
</dbReference>
<dbReference type="PANTHER" id="PTHR37610:SF77">
    <property type="entry name" value="INTEGRASE CATALYTIC DOMAIN-CONTAINING PROTEIN"/>
    <property type="match status" value="1"/>
</dbReference>
<proteinExistence type="predicted"/>
<name>A0AAV0L6B8_9ROSI</name>
<dbReference type="Proteomes" id="UP001154282">
    <property type="component" value="Unassembled WGS sequence"/>
</dbReference>
<evidence type="ECO:0000259" key="1">
    <source>
        <dbReference type="SMART" id="SM00343"/>
    </source>
</evidence>
<dbReference type="InterPro" id="IPR001878">
    <property type="entry name" value="Znf_CCHC"/>
</dbReference>
<feature type="domain" description="CCHC-type" evidence="1">
    <location>
        <begin position="276"/>
        <end position="292"/>
    </location>
</feature>
<evidence type="ECO:0000313" key="2">
    <source>
        <dbReference type="EMBL" id="CAI0429968.1"/>
    </source>
</evidence>
<dbReference type="SMART" id="SM00343">
    <property type="entry name" value="ZnF_C2HC"/>
    <property type="match status" value="2"/>
</dbReference>